<dbReference type="GO" id="GO:0016829">
    <property type="term" value="F:lyase activity"/>
    <property type="evidence" value="ECO:0007669"/>
    <property type="project" value="UniProtKB-KW"/>
</dbReference>
<evidence type="ECO:0000313" key="3">
    <source>
        <dbReference type="Proteomes" id="UP000325315"/>
    </source>
</evidence>
<proteinExistence type="predicted"/>
<feature type="compositionally biased region" description="Polar residues" evidence="1">
    <location>
        <begin position="24"/>
        <end position="36"/>
    </location>
</feature>
<dbReference type="Proteomes" id="UP000325315">
    <property type="component" value="Unassembled WGS sequence"/>
</dbReference>
<sequence>MDPERAVADDVESNAPAPVEGTLPNENENRPTTVSQRGGEEAREAFLHMMNAWYTEFVRVNPNVPPPPPPPIPQPTSVAPQVVEVVRREKPPVDRIRKQGAEEFRASKDDDPEKAEFWLENTIRVFDELS</sequence>
<organism evidence="2 3">
    <name type="scientific">Gossypium australe</name>
    <dbReference type="NCBI Taxonomy" id="47621"/>
    <lineage>
        <taxon>Eukaryota</taxon>
        <taxon>Viridiplantae</taxon>
        <taxon>Streptophyta</taxon>
        <taxon>Embryophyta</taxon>
        <taxon>Tracheophyta</taxon>
        <taxon>Spermatophyta</taxon>
        <taxon>Magnoliopsida</taxon>
        <taxon>eudicotyledons</taxon>
        <taxon>Gunneridae</taxon>
        <taxon>Pentapetalae</taxon>
        <taxon>rosids</taxon>
        <taxon>malvids</taxon>
        <taxon>Malvales</taxon>
        <taxon>Malvaceae</taxon>
        <taxon>Malvoideae</taxon>
        <taxon>Gossypium</taxon>
    </lineage>
</organism>
<evidence type="ECO:0000256" key="1">
    <source>
        <dbReference type="SAM" id="MobiDB-lite"/>
    </source>
</evidence>
<comment type="caution">
    <text evidence="2">The sequence shown here is derived from an EMBL/GenBank/DDBJ whole genome shotgun (WGS) entry which is preliminary data.</text>
</comment>
<dbReference type="EMBL" id="SMMG02000002">
    <property type="protein sequence ID" value="KAA3484727.1"/>
    <property type="molecule type" value="Genomic_DNA"/>
</dbReference>
<reference evidence="2" key="1">
    <citation type="submission" date="2019-08" db="EMBL/GenBank/DDBJ databases">
        <authorList>
            <person name="Liu F."/>
        </authorList>
    </citation>
    <scope>NUCLEOTIDE SEQUENCE [LARGE SCALE GENOMIC DNA]</scope>
    <source>
        <strain evidence="2">PA1801</strain>
        <tissue evidence="2">Leaf</tissue>
    </source>
</reference>
<dbReference type="AlphaFoldDB" id="A0A5B6WVB5"/>
<accession>A0A5B6WVB5</accession>
<name>A0A5B6WVB5_9ROSI</name>
<feature type="region of interest" description="Disordered" evidence="1">
    <location>
        <begin position="1"/>
        <end position="42"/>
    </location>
</feature>
<keyword evidence="2" id="KW-0456">Lyase</keyword>
<gene>
    <name evidence="2" type="ORF">EPI10_006794</name>
</gene>
<protein>
    <submittedName>
        <fullName evidence="2">Histidine ammonia-lyase</fullName>
    </submittedName>
</protein>
<keyword evidence="3" id="KW-1185">Reference proteome</keyword>
<evidence type="ECO:0000313" key="2">
    <source>
        <dbReference type="EMBL" id="KAA3484727.1"/>
    </source>
</evidence>